<dbReference type="InterPro" id="IPR009959">
    <property type="entry name" value="Cyclase_SnoaL-like"/>
</dbReference>
<dbReference type="PANTHER" id="PTHR38436:SF1">
    <property type="entry name" value="ESTER CYCLASE"/>
    <property type="match status" value="1"/>
</dbReference>
<dbReference type="SUPFAM" id="SSF54427">
    <property type="entry name" value="NTF2-like"/>
    <property type="match status" value="1"/>
</dbReference>
<evidence type="ECO:0000313" key="2">
    <source>
        <dbReference type="EMBL" id="ALT00269.1"/>
    </source>
</evidence>
<gene>
    <name evidence="2" type="ORF">AT746_01635</name>
</gene>
<dbReference type="InterPro" id="IPR032710">
    <property type="entry name" value="NTF2-like_dom_sf"/>
</dbReference>
<evidence type="ECO:0000259" key="1">
    <source>
        <dbReference type="Pfam" id="PF12680"/>
    </source>
</evidence>
<dbReference type="STRING" id="1526571.AT746_01635"/>
<evidence type="ECO:0000313" key="3">
    <source>
        <dbReference type="Proteomes" id="UP000068447"/>
    </source>
</evidence>
<accession>A0A0U2ZPQ0</accession>
<sequence length="121" mass="13938">MVVDFYQLVFVKRQNVEEAAQRYLHPDYIQHNPYVATGRKAFTTAIGGWLSQRPATHKMEIKRVISSGDYVVLHVHEYDTSSDKPGKAGVDIFRVSEGKIIEHWDVWQDIPKTMPHNNGML</sequence>
<dbReference type="Pfam" id="PF12680">
    <property type="entry name" value="SnoaL_2"/>
    <property type="match status" value="1"/>
</dbReference>
<dbReference type="InterPro" id="IPR037401">
    <property type="entry name" value="SnoaL-like"/>
</dbReference>
<name>A0A0U2ZPQ0_9ALTE</name>
<dbReference type="Gene3D" id="3.10.450.50">
    <property type="match status" value="1"/>
</dbReference>
<dbReference type="Proteomes" id="UP000068447">
    <property type="component" value="Chromosome"/>
</dbReference>
<dbReference type="GO" id="GO:0030638">
    <property type="term" value="P:polyketide metabolic process"/>
    <property type="evidence" value="ECO:0007669"/>
    <property type="project" value="InterPro"/>
</dbReference>
<dbReference type="EMBL" id="CP013650">
    <property type="protein sequence ID" value="ALT00269.1"/>
    <property type="molecule type" value="Genomic_DNA"/>
</dbReference>
<protein>
    <recommendedName>
        <fullName evidence="1">SnoaL-like domain-containing protein</fullName>
    </recommendedName>
</protein>
<organism evidence="2 3">
    <name type="scientific">Lacimicrobium alkaliphilum</name>
    <dbReference type="NCBI Taxonomy" id="1526571"/>
    <lineage>
        <taxon>Bacteria</taxon>
        <taxon>Pseudomonadati</taxon>
        <taxon>Pseudomonadota</taxon>
        <taxon>Gammaproteobacteria</taxon>
        <taxon>Alteromonadales</taxon>
        <taxon>Alteromonadaceae</taxon>
        <taxon>Lacimicrobium</taxon>
    </lineage>
</organism>
<feature type="domain" description="SnoaL-like" evidence="1">
    <location>
        <begin position="4"/>
        <end position="103"/>
    </location>
</feature>
<keyword evidence="3" id="KW-1185">Reference proteome</keyword>
<dbReference type="PANTHER" id="PTHR38436">
    <property type="entry name" value="POLYKETIDE CYCLASE SNOAL-LIKE DOMAIN"/>
    <property type="match status" value="1"/>
</dbReference>
<dbReference type="KEGG" id="lal:AT746_01635"/>
<proteinExistence type="predicted"/>
<reference evidence="2 3" key="1">
    <citation type="submission" date="2015-12" db="EMBL/GenBank/DDBJ databases">
        <title>Complete genome of Lacimicrobium alkaliphilum KCTC 32984.</title>
        <authorList>
            <person name="Kim S.-G."/>
            <person name="Lee Y.-J."/>
        </authorList>
    </citation>
    <scope>NUCLEOTIDE SEQUENCE [LARGE SCALE GENOMIC DNA]</scope>
    <source>
        <strain evidence="2 3">YelD216</strain>
    </source>
</reference>
<dbReference type="AlphaFoldDB" id="A0A0U2ZPQ0"/>